<dbReference type="EMBL" id="LCWV01000077">
    <property type="protein sequence ID" value="PWI64249.1"/>
    <property type="molecule type" value="Genomic_DNA"/>
</dbReference>
<evidence type="ECO:0000256" key="9">
    <source>
        <dbReference type="ARBA" id="ARBA00023002"/>
    </source>
</evidence>
<dbReference type="GO" id="GO:0005886">
    <property type="term" value="C:plasma membrane"/>
    <property type="evidence" value="ECO:0007669"/>
    <property type="project" value="UniProtKB-SubCell"/>
</dbReference>
<comment type="similarity">
    <text evidence="2">Belongs to the ferric reductase (FRE) family.</text>
</comment>
<keyword evidence="11 13" id="KW-0472">Membrane</keyword>
<keyword evidence="6 13" id="KW-0812">Transmembrane</keyword>
<dbReference type="SUPFAM" id="SSF52343">
    <property type="entry name" value="Ferredoxin reductase-like, C-terminal NADP-linked domain"/>
    <property type="match status" value="1"/>
</dbReference>
<evidence type="ECO:0000256" key="8">
    <source>
        <dbReference type="ARBA" id="ARBA00022989"/>
    </source>
</evidence>
<dbReference type="SUPFAM" id="SSF63380">
    <property type="entry name" value="Riboflavin synthase domain-like"/>
    <property type="match status" value="1"/>
</dbReference>
<dbReference type="InterPro" id="IPR017927">
    <property type="entry name" value="FAD-bd_FR_type"/>
</dbReference>
<dbReference type="GO" id="GO:0006879">
    <property type="term" value="P:intracellular iron ion homeostasis"/>
    <property type="evidence" value="ECO:0007669"/>
    <property type="project" value="TreeGrafter"/>
</dbReference>
<dbReference type="GO" id="GO:0052851">
    <property type="term" value="F:ferric-chelate reductase (NADPH) activity"/>
    <property type="evidence" value="ECO:0007669"/>
    <property type="project" value="UniProtKB-EC"/>
</dbReference>
<dbReference type="InterPro" id="IPR051410">
    <property type="entry name" value="Ferric/Cupric_Reductase"/>
</dbReference>
<keyword evidence="9" id="KW-0560">Oxidoreductase</keyword>
<proteinExistence type="inferred from homology"/>
<keyword evidence="10" id="KW-0406">Ion transport</keyword>
<evidence type="ECO:0000256" key="7">
    <source>
        <dbReference type="ARBA" id="ARBA00022982"/>
    </source>
</evidence>
<comment type="subcellular location">
    <subcellularLocation>
        <location evidence="1">Cell membrane</location>
        <topology evidence="1">Multi-pass membrane protein</topology>
    </subcellularLocation>
</comment>
<feature type="transmembrane region" description="Helical" evidence="13">
    <location>
        <begin position="129"/>
        <end position="152"/>
    </location>
</feature>
<dbReference type="Pfam" id="PF08030">
    <property type="entry name" value="NAD_binding_6"/>
    <property type="match status" value="1"/>
</dbReference>
<dbReference type="InterPro" id="IPR039261">
    <property type="entry name" value="FNR_nucleotide-bd"/>
</dbReference>
<evidence type="ECO:0000256" key="2">
    <source>
        <dbReference type="ARBA" id="ARBA00006278"/>
    </source>
</evidence>
<dbReference type="InterPro" id="IPR013112">
    <property type="entry name" value="FAD-bd_8"/>
</dbReference>
<feature type="transmembrane region" description="Helical" evidence="13">
    <location>
        <begin position="55"/>
        <end position="79"/>
    </location>
</feature>
<evidence type="ECO:0000256" key="13">
    <source>
        <dbReference type="SAM" id="Phobius"/>
    </source>
</evidence>
<evidence type="ECO:0000313" key="15">
    <source>
        <dbReference type="EMBL" id="PWI64249.1"/>
    </source>
</evidence>
<sequence>MNPTEIYGFCGLGFFLAIFLANNVAPQAIAVARSLVVFAGRTIGYRYLVNRHRLLGPWTIASVVAHMVYLAGNIATVTYGVKSWTQAAGRAGNMGLVNMAPLFLGTHLSFISDALGIRLETFRRIHRSCGLMAAGHMLSHGVIFAAHGMLTAHNVGRVYALTGAALILCLAVLSMPLFRKWAYEPYLRIHQMFAISVVFATSKHLMSIKDFTWTALIIYGCVVLALAIIYTGLTLYRNKKWGYQWPRILVRLDNEVILATISFSRPLTVEPGQYLNLWVPSVSLLSSHPFIIASWSSNPQKSLDLVIQPRSGFTRRLYRRAEMDSAQHVASRAFFSGPHGHCVPTRGFDCVLLFATGFGVVPMLPHLKQLFHNYKERKSHTKRIHLIWQGQTIHLRQALKPVIDAILYEDRAQRSYILRISVYTETDMQREVHGRCTLYPGKADVQSIVENEATGNVAPSTSRMPAIREEHFPSASSDSKVDTAHLVTSDKLQGSPNAGVAPGRTLILVSAEGGVRDSLRRVVRSYLHRNFELRELDYQPD</sequence>
<dbReference type="InterPro" id="IPR013130">
    <property type="entry name" value="Fe3_Rdtase_TM_dom"/>
</dbReference>
<dbReference type="AlphaFoldDB" id="A0A2U3DPS7"/>
<feature type="transmembrane region" description="Helical" evidence="13">
    <location>
        <begin position="211"/>
        <end position="236"/>
    </location>
</feature>
<dbReference type="Proteomes" id="UP000245956">
    <property type="component" value="Unassembled WGS sequence"/>
</dbReference>
<dbReference type="CDD" id="cd06186">
    <property type="entry name" value="NOX_Duox_like_FAD_NADP"/>
    <property type="match status" value="1"/>
</dbReference>
<gene>
    <name evidence="15" type="ORF">PCL_11347</name>
</gene>
<evidence type="ECO:0000256" key="5">
    <source>
        <dbReference type="ARBA" id="ARBA00022475"/>
    </source>
</evidence>
<dbReference type="Gene3D" id="2.40.30.10">
    <property type="entry name" value="Translation factors"/>
    <property type="match status" value="1"/>
</dbReference>
<organism evidence="15 16">
    <name type="scientific">Purpureocillium lilacinum</name>
    <name type="common">Paecilomyces lilacinus</name>
    <dbReference type="NCBI Taxonomy" id="33203"/>
    <lineage>
        <taxon>Eukaryota</taxon>
        <taxon>Fungi</taxon>
        <taxon>Dikarya</taxon>
        <taxon>Ascomycota</taxon>
        <taxon>Pezizomycotina</taxon>
        <taxon>Sordariomycetes</taxon>
        <taxon>Hypocreomycetidae</taxon>
        <taxon>Hypocreales</taxon>
        <taxon>Ophiocordycipitaceae</taxon>
        <taxon>Purpureocillium</taxon>
    </lineage>
</organism>
<evidence type="ECO:0000256" key="3">
    <source>
        <dbReference type="ARBA" id="ARBA00012668"/>
    </source>
</evidence>
<evidence type="ECO:0000256" key="10">
    <source>
        <dbReference type="ARBA" id="ARBA00023065"/>
    </source>
</evidence>
<evidence type="ECO:0000313" key="16">
    <source>
        <dbReference type="Proteomes" id="UP000245956"/>
    </source>
</evidence>
<dbReference type="Gene3D" id="3.40.50.80">
    <property type="entry name" value="Nucleotide-binding domain of ferredoxin-NADP reductase (FNR) module"/>
    <property type="match status" value="1"/>
</dbReference>
<comment type="catalytic activity">
    <reaction evidence="12">
        <text>2 a Fe(II)-siderophore + NADP(+) + H(+) = 2 a Fe(III)-siderophore + NADPH</text>
        <dbReference type="Rhea" id="RHEA:28795"/>
        <dbReference type="Rhea" id="RHEA-COMP:11342"/>
        <dbReference type="Rhea" id="RHEA-COMP:11344"/>
        <dbReference type="ChEBI" id="CHEBI:15378"/>
        <dbReference type="ChEBI" id="CHEBI:29033"/>
        <dbReference type="ChEBI" id="CHEBI:29034"/>
        <dbReference type="ChEBI" id="CHEBI:57783"/>
        <dbReference type="ChEBI" id="CHEBI:58349"/>
        <dbReference type="EC" id="1.16.1.9"/>
    </reaction>
</comment>
<dbReference type="GO" id="GO:0006826">
    <property type="term" value="P:iron ion transport"/>
    <property type="evidence" value="ECO:0007669"/>
    <property type="project" value="TreeGrafter"/>
</dbReference>
<keyword evidence="4" id="KW-0813">Transport</keyword>
<reference evidence="15 16" key="1">
    <citation type="journal article" date="2016" name="Front. Microbiol.">
        <title>Genome and transcriptome sequences reveal the specific parasitism of the nematophagous Purpureocillium lilacinum 36-1.</title>
        <authorList>
            <person name="Xie J."/>
            <person name="Li S."/>
            <person name="Mo C."/>
            <person name="Xiao X."/>
            <person name="Peng D."/>
            <person name="Wang G."/>
            <person name="Xiao Y."/>
        </authorList>
    </citation>
    <scope>NUCLEOTIDE SEQUENCE [LARGE SCALE GENOMIC DNA]</scope>
    <source>
        <strain evidence="15 16">36-1</strain>
    </source>
</reference>
<dbReference type="PANTHER" id="PTHR32361">
    <property type="entry name" value="FERRIC/CUPRIC REDUCTASE TRANSMEMBRANE COMPONENT"/>
    <property type="match status" value="1"/>
</dbReference>
<accession>A0A2U3DPS7</accession>
<dbReference type="Pfam" id="PF08022">
    <property type="entry name" value="FAD_binding_8"/>
    <property type="match status" value="1"/>
</dbReference>
<feature type="domain" description="FAD-binding FR-type" evidence="14">
    <location>
        <begin position="228"/>
        <end position="345"/>
    </location>
</feature>
<evidence type="ECO:0000259" key="14">
    <source>
        <dbReference type="PROSITE" id="PS51384"/>
    </source>
</evidence>
<comment type="caution">
    <text evidence="15">The sequence shown here is derived from an EMBL/GenBank/DDBJ whole genome shotgun (WGS) entry which is preliminary data.</text>
</comment>
<evidence type="ECO:0000256" key="6">
    <source>
        <dbReference type="ARBA" id="ARBA00022692"/>
    </source>
</evidence>
<feature type="transmembrane region" description="Helical" evidence="13">
    <location>
        <begin position="99"/>
        <end position="117"/>
    </location>
</feature>
<dbReference type="PANTHER" id="PTHR32361:SF26">
    <property type="entry name" value="FAD-BINDING 8 DOMAIN-CONTAINING PROTEIN-RELATED"/>
    <property type="match status" value="1"/>
</dbReference>
<evidence type="ECO:0000256" key="12">
    <source>
        <dbReference type="ARBA" id="ARBA00048483"/>
    </source>
</evidence>
<dbReference type="GO" id="GO:0015677">
    <property type="term" value="P:copper ion import"/>
    <property type="evidence" value="ECO:0007669"/>
    <property type="project" value="TreeGrafter"/>
</dbReference>
<evidence type="ECO:0000256" key="11">
    <source>
        <dbReference type="ARBA" id="ARBA00023136"/>
    </source>
</evidence>
<dbReference type="InterPro" id="IPR013121">
    <property type="entry name" value="Fe_red_NAD-bd_6"/>
</dbReference>
<dbReference type="Pfam" id="PF01794">
    <property type="entry name" value="Ferric_reduct"/>
    <property type="match status" value="1"/>
</dbReference>
<name>A0A2U3DPS7_PURLI</name>
<keyword evidence="7" id="KW-0249">Electron transport</keyword>
<evidence type="ECO:0000256" key="1">
    <source>
        <dbReference type="ARBA" id="ARBA00004651"/>
    </source>
</evidence>
<keyword evidence="5" id="KW-1003">Cell membrane</keyword>
<evidence type="ECO:0000256" key="4">
    <source>
        <dbReference type="ARBA" id="ARBA00022448"/>
    </source>
</evidence>
<feature type="transmembrane region" description="Helical" evidence="13">
    <location>
        <begin position="158"/>
        <end position="178"/>
    </location>
</feature>
<protein>
    <recommendedName>
        <fullName evidence="3">ferric-chelate reductase (NADPH)</fullName>
        <ecNumber evidence="3">1.16.1.9</ecNumber>
    </recommendedName>
</protein>
<dbReference type="EC" id="1.16.1.9" evidence="3"/>
<dbReference type="InterPro" id="IPR017938">
    <property type="entry name" value="Riboflavin_synthase-like_b-brl"/>
</dbReference>
<keyword evidence="8 13" id="KW-1133">Transmembrane helix</keyword>
<dbReference type="PROSITE" id="PS51384">
    <property type="entry name" value="FAD_FR"/>
    <property type="match status" value="1"/>
</dbReference>